<evidence type="ECO:0000313" key="4">
    <source>
        <dbReference type="Proteomes" id="UP000240322"/>
    </source>
</evidence>
<dbReference type="InterPro" id="IPR042099">
    <property type="entry name" value="ANL_N_sf"/>
</dbReference>
<feature type="domain" description="AMP-binding enzyme C-terminal" evidence="2">
    <location>
        <begin position="402"/>
        <end position="475"/>
    </location>
</feature>
<dbReference type="InterPro" id="IPR050237">
    <property type="entry name" value="ATP-dep_AMP-bd_enzyme"/>
</dbReference>
<evidence type="ECO:0000259" key="1">
    <source>
        <dbReference type="Pfam" id="PF00501"/>
    </source>
</evidence>
<organism evidence="3 4">
    <name type="scientific">Candidatus Marsarchaeota G2 archaeon OSP_D</name>
    <dbReference type="NCBI Taxonomy" id="1978157"/>
    <lineage>
        <taxon>Archaea</taxon>
        <taxon>Candidatus Marsarchaeota</taxon>
        <taxon>Candidatus Marsarchaeota group 2</taxon>
    </lineage>
</organism>
<dbReference type="InterPro" id="IPR020845">
    <property type="entry name" value="AMP-binding_CS"/>
</dbReference>
<name>A0A2R6AVS6_9ARCH</name>
<dbReference type="Pfam" id="PF00501">
    <property type="entry name" value="AMP-binding"/>
    <property type="match status" value="1"/>
</dbReference>
<dbReference type="Gene3D" id="3.30.300.30">
    <property type="match status" value="1"/>
</dbReference>
<dbReference type="AlphaFoldDB" id="A0A2R6AVS6"/>
<dbReference type="PANTHER" id="PTHR43767">
    <property type="entry name" value="LONG-CHAIN-FATTY-ACID--COA LIGASE"/>
    <property type="match status" value="1"/>
</dbReference>
<evidence type="ECO:0000313" key="3">
    <source>
        <dbReference type="EMBL" id="PSN90479.1"/>
    </source>
</evidence>
<evidence type="ECO:0008006" key="5">
    <source>
        <dbReference type="Google" id="ProtNLM"/>
    </source>
</evidence>
<dbReference type="InterPro" id="IPR025110">
    <property type="entry name" value="AMP-bd_C"/>
</dbReference>
<dbReference type="Gene3D" id="3.40.50.12780">
    <property type="entry name" value="N-terminal domain of ligase-like"/>
    <property type="match status" value="1"/>
</dbReference>
<dbReference type="InterPro" id="IPR000873">
    <property type="entry name" value="AMP-dep_synth/lig_dom"/>
</dbReference>
<dbReference type="PROSITE" id="PS00455">
    <property type="entry name" value="AMP_BINDING"/>
    <property type="match status" value="1"/>
</dbReference>
<accession>A0A2R6AVS6</accession>
<reference evidence="3 4" key="1">
    <citation type="submission" date="2017-04" db="EMBL/GenBank/DDBJ databases">
        <title>Novel microbial lineages endemic to geothermal iron-oxide mats fill important gaps in the evolutionary history of Archaea.</title>
        <authorList>
            <person name="Jay Z.J."/>
            <person name="Beam J.P."/>
            <person name="Dlakic M."/>
            <person name="Rusch D.B."/>
            <person name="Kozubal M.A."/>
            <person name="Inskeep W.P."/>
        </authorList>
    </citation>
    <scope>NUCLEOTIDE SEQUENCE [LARGE SCALE GENOMIC DNA]</scope>
    <source>
        <strain evidence="3">OSP_D</strain>
    </source>
</reference>
<dbReference type="EMBL" id="NEXE01000058">
    <property type="protein sequence ID" value="PSN90479.1"/>
    <property type="molecule type" value="Genomic_DNA"/>
</dbReference>
<dbReference type="GO" id="GO:0016878">
    <property type="term" value="F:acid-thiol ligase activity"/>
    <property type="evidence" value="ECO:0007669"/>
    <property type="project" value="UniProtKB-ARBA"/>
</dbReference>
<gene>
    <name evidence="3" type="ORF">B9Q03_06710</name>
</gene>
<dbReference type="PANTHER" id="PTHR43767:SF1">
    <property type="entry name" value="NONRIBOSOMAL PEPTIDE SYNTHASE PES1 (EUROFUNG)-RELATED"/>
    <property type="match status" value="1"/>
</dbReference>
<sequence>MRVNSILLHEILRRGDPKSVCIIDTYEGKTLSYEELYCAASQFADHLRGLGVKLGDRVGILLPNGWRFATSLYAVSMCGGIAVPIDYRSSDREVESYLKDSGASLVVCSFERHVDASAGIRVAEFLENNGDGGASAPCDSWVEAEDACIFYTGGTTGIPKGVVLTHKNILTVLRGLSVAWGLRQREEVFIQVLPMTHSGGLNCCFNTAIYSGGRCVIMRRFNPEELLRYIEEYRVSVLVGVPTIYGELVRKLATSHWDVGSLRVCFSSGAPIPEKVAREFERLTGVVVNVGWGLTEASPQLTVSPLGVFKPNYVGVPISGADVAAFDGDTRLPMGAVGELGAKGEQVMKGYWNNREETIKVFNSSGYLLTGDVGYVLPEGVYLLGRRKNLINTGGYKVWPHEVEHAIMENPHVKEAAVIGVEDEKYGEVVKAFVVTDGKITQEELRAFCRTLLAGYKVPRIIEFREELPKSSVGKILHRALKEESKNKGF</sequence>
<dbReference type="Proteomes" id="UP000240322">
    <property type="component" value="Unassembled WGS sequence"/>
</dbReference>
<dbReference type="Pfam" id="PF13193">
    <property type="entry name" value="AMP-binding_C"/>
    <property type="match status" value="1"/>
</dbReference>
<proteinExistence type="predicted"/>
<evidence type="ECO:0000259" key="2">
    <source>
        <dbReference type="Pfam" id="PF13193"/>
    </source>
</evidence>
<comment type="caution">
    <text evidence="3">The sequence shown here is derived from an EMBL/GenBank/DDBJ whole genome shotgun (WGS) entry which is preliminary data.</text>
</comment>
<feature type="domain" description="AMP-dependent synthetase/ligase" evidence="1">
    <location>
        <begin position="16"/>
        <end position="352"/>
    </location>
</feature>
<dbReference type="InterPro" id="IPR045851">
    <property type="entry name" value="AMP-bd_C_sf"/>
</dbReference>
<dbReference type="SUPFAM" id="SSF56801">
    <property type="entry name" value="Acetyl-CoA synthetase-like"/>
    <property type="match status" value="1"/>
</dbReference>
<protein>
    <recommendedName>
        <fullName evidence="5">Long-chain fatty acid--CoA ligase</fullName>
    </recommendedName>
</protein>